<dbReference type="AlphaFoldDB" id="A0A1I5R360"/>
<feature type="compositionally biased region" description="Basic and acidic residues" evidence="1">
    <location>
        <begin position="281"/>
        <end position="292"/>
    </location>
</feature>
<feature type="region of interest" description="Disordered" evidence="1">
    <location>
        <begin position="144"/>
        <end position="198"/>
    </location>
</feature>
<organism evidence="2 3">
    <name type="scientific">Amycolatopsis arida</name>
    <dbReference type="NCBI Taxonomy" id="587909"/>
    <lineage>
        <taxon>Bacteria</taxon>
        <taxon>Bacillati</taxon>
        <taxon>Actinomycetota</taxon>
        <taxon>Actinomycetes</taxon>
        <taxon>Pseudonocardiales</taxon>
        <taxon>Pseudonocardiaceae</taxon>
        <taxon>Amycolatopsis</taxon>
    </lineage>
</organism>
<reference evidence="3" key="1">
    <citation type="submission" date="2016-10" db="EMBL/GenBank/DDBJ databases">
        <authorList>
            <person name="Varghese N."/>
            <person name="Submissions S."/>
        </authorList>
    </citation>
    <scope>NUCLEOTIDE SEQUENCE [LARGE SCALE GENOMIC DNA]</scope>
    <source>
        <strain evidence="3">CGMCC 4.5579</strain>
    </source>
</reference>
<dbReference type="STRING" id="587909.SAMN05421810_102863"/>
<gene>
    <name evidence="2" type="ORF">SAMN05421810_102863</name>
</gene>
<dbReference type="RefSeq" id="WP_092529535.1">
    <property type="nucleotide sequence ID" value="NZ_FOWW01000002.1"/>
</dbReference>
<proteinExistence type="predicted"/>
<evidence type="ECO:0000256" key="1">
    <source>
        <dbReference type="SAM" id="MobiDB-lite"/>
    </source>
</evidence>
<dbReference type="OrthoDB" id="3579450at2"/>
<keyword evidence="3" id="KW-1185">Reference proteome</keyword>
<evidence type="ECO:0008006" key="4">
    <source>
        <dbReference type="Google" id="ProtNLM"/>
    </source>
</evidence>
<evidence type="ECO:0000313" key="3">
    <source>
        <dbReference type="Proteomes" id="UP000198727"/>
    </source>
</evidence>
<feature type="region of interest" description="Disordered" evidence="1">
    <location>
        <begin position="248"/>
        <end position="292"/>
    </location>
</feature>
<sequence length="292" mass="31563">MAAADTVEPAPKTPEFATAFRGYDPHQVNERVKQLTTELRAAAENRDKAVASVAELTKALSLTQQELTEAKAALTRMASDPSGAPAMTERVQTMMRLAEEEIAELRDKAAEEVAATRAEADAYAERVRDEARAEAERVREEARAEVERLGREAEQRRERLDEEAAQRRAAAEKETAETLAARRAEAEKAAAERESAAERKAAEIIADAERRLAEAERNRTQALELRQSVTERLTATNVAVRRAMREFGLTGEDGAAEPADGTSAGPKPAEGKAGKASTGKASDKAGKEGQPA</sequence>
<dbReference type="Proteomes" id="UP000198727">
    <property type="component" value="Unassembled WGS sequence"/>
</dbReference>
<name>A0A1I5R360_9PSEU</name>
<feature type="region of interest" description="Disordered" evidence="1">
    <location>
        <begin position="1"/>
        <end position="24"/>
    </location>
</feature>
<evidence type="ECO:0000313" key="2">
    <source>
        <dbReference type="EMBL" id="SFP52994.1"/>
    </source>
</evidence>
<accession>A0A1I5R360</accession>
<protein>
    <recommendedName>
        <fullName evidence="4">DivIVA protein</fullName>
    </recommendedName>
</protein>
<dbReference type="EMBL" id="FOWW01000002">
    <property type="protein sequence ID" value="SFP52994.1"/>
    <property type="molecule type" value="Genomic_DNA"/>
</dbReference>